<keyword evidence="2" id="KW-1185">Reference proteome</keyword>
<gene>
    <name evidence="1" type="ORF">ACFQL7_21905</name>
</gene>
<protein>
    <submittedName>
        <fullName evidence="1">Uncharacterized protein</fullName>
    </submittedName>
</protein>
<comment type="caution">
    <text evidence="1">The sequence shown here is derived from an EMBL/GenBank/DDBJ whole genome shotgun (WGS) entry which is preliminary data.</text>
</comment>
<dbReference type="Proteomes" id="UP001596417">
    <property type="component" value="Unassembled WGS sequence"/>
</dbReference>
<reference evidence="1 2" key="1">
    <citation type="journal article" date="2019" name="Int. J. Syst. Evol. Microbiol.">
        <title>The Global Catalogue of Microorganisms (GCM) 10K type strain sequencing project: providing services to taxonomists for standard genome sequencing and annotation.</title>
        <authorList>
            <consortium name="The Broad Institute Genomics Platform"/>
            <consortium name="The Broad Institute Genome Sequencing Center for Infectious Disease"/>
            <person name="Wu L."/>
            <person name="Ma J."/>
        </authorList>
    </citation>
    <scope>NUCLEOTIDE SEQUENCE [LARGE SCALE GENOMIC DNA]</scope>
    <source>
        <strain evidence="1 2">RDMS1</strain>
    </source>
</reference>
<sequence>MTDTDRDEPSEKTSDLITDINKNLRHAVSILADKTHSGESQQFGTLMVASAGVPVPLFNRVFVFDIPPIGELSAAVTWIAERDVSFWVTVTDPAIEVVENHCADLDLVKVAEHPGMAMTSLDEIPPRDSTAEITEVNNSDECDKFSTVTASALEMPLVSQNRSIRPLWRQTIFACFSAEWTAALLLPGS</sequence>
<proteinExistence type="predicted"/>
<accession>A0ABD5YUX8</accession>
<dbReference type="AlphaFoldDB" id="A0ABD5YUX8"/>
<evidence type="ECO:0000313" key="2">
    <source>
        <dbReference type="Proteomes" id="UP001596417"/>
    </source>
</evidence>
<dbReference type="EMBL" id="JBHTAX010000004">
    <property type="protein sequence ID" value="MFC7192207.1"/>
    <property type="molecule type" value="Genomic_DNA"/>
</dbReference>
<organism evidence="1 2">
    <name type="scientific">Halocatena marina</name>
    <dbReference type="NCBI Taxonomy" id="2934937"/>
    <lineage>
        <taxon>Archaea</taxon>
        <taxon>Methanobacteriati</taxon>
        <taxon>Methanobacteriota</taxon>
        <taxon>Stenosarchaea group</taxon>
        <taxon>Halobacteria</taxon>
        <taxon>Halobacteriales</taxon>
        <taxon>Natronomonadaceae</taxon>
        <taxon>Halocatena</taxon>
    </lineage>
</organism>
<name>A0ABD5YUX8_9EURY</name>
<dbReference type="RefSeq" id="WP_390206670.1">
    <property type="nucleotide sequence ID" value="NZ_JBHTAX010000004.1"/>
</dbReference>
<evidence type="ECO:0000313" key="1">
    <source>
        <dbReference type="EMBL" id="MFC7192207.1"/>
    </source>
</evidence>